<dbReference type="Proteomes" id="UP000299102">
    <property type="component" value="Unassembled WGS sequence"/>
</dbReference>
<proteinExistence type="predicted"/>
<name>A0A4C1TP96_EUMVA</name>
<keyword evidence="2" id="KW-0808">Transferase</keyword>
<keyword evidence="2" id="KW-0548">Nucleotidyltransferase</keyword>
<dbReference type="GO" id="GO:0003964">
    <property type="term" value="F:RNA-directed DNA polymerase activity"/>
    <property type="evidence" value="ECO:0007669"/>
    <property type="project" value="UniProtKB-KW"/>
</dbReference>
<dbReference type="STRING" id="151549.A0A4C1TP96"/>
<dbReference type="OrthoDB" id="10065625at2759"/>
<evidence type="ECO:0000313" key="3">
    <source>
        <dbReference type="Proteomes" id="UP000299102"/>
    </source>
</evidence>
<dbReference type="InterPro" id="IPR043502">
    <property type="entry name" value="DNA/RNA_pol_sf"/>
</dbReference>
<feature type="domain" description="Reverse transcriptase" evidence="1">
    <location>
        <begin position="65"/>
        <end position="129"/>
    </location>
</feature>
<evidence type="ECO:0000313" key="2">
    <source>
        <dbReference type="EMBL" id="GBP15788.1"/>
    </source>
</evidence>
<protein>
    <submittedName>
        <fullName evidence="2">Probable RNA-directed DNA polymerase from transposon BS</fullName>
    </submittedName>
</protein>
<reference evidence="2 3" key="1">
    <citation type="journal article" date="2019" name="Commun. Biol.">
        <title>The bagworm genome reveals a unique fibroin gene that provides high tensile strength.</title>
        <authorList>
            <person name="Kono N."/>
            <person name="Nakamura H."/>
            <person name="Ohtoshi R."/>
            <person name="Tomita M."/>
            <person name="Numata K."/>
            <person name="Arakawa K."/>
        </authorList>
    </citation>
    <scope>NUCLEOTIDE SEQUENCE [LARGE SCALE GENOMIC DNA]</scope>
</reference>
<keyword evidence="3" id="KW-1185">Reference proteome</keyword>
<gene>
    <name evidence="2" type="primary">RTase</name>
    <name evidence="2" type="ORF">EVAR_72633_1</name>
</gene>
<dbReference type="InterPro" id="IPR000477">
    <property type="entry name" value="RT_dom"/>
</dbReference>
<dbReference type="Pfam" id="PF00078">
    <property type="entry name" value="RVT_1"/>
    <property type="match status" value="1"/>
</dbReference>
<comment type="caution">
    <text evidence="2">The sequence shown here is derived from an EMBL/GenBank/DDBJ whole genome shotgun (WGS) entry which is preliminary data.</text>
</comment>
<dbReference type="EMBL" id="BGZK01005867">
    <property type="protein sequence ID" value="GBP15788.1"/>
    <property type="molecule type" value="Genomic_DNA"/>
</dbReference>
<sequence>MNRGSTEYPHWSLPQTWNTGKIITISKPGKDPRKPENILAYHPAYPTWLRRLSVPCFTKLRLFLTSRQNQYGFRSGHSTTLQLIRVLHHLASERNCKRYTVAVFLDMEKAFDRVSHDGLIHKLLDTSLLPALTRVDASFLQRRSFCVVVDDVLSALRSVRAAVAE</sequence>
<dbReference type="AlphaFoldDB" id="A0A4C1TP96"/>
<keyword evidence="2" id="KW-0695">RNA-directed DNA polymerase</keyword>
<accession>A0A4C1TP96</accession>
<organism evidence="2 3">
    <name type="scientific">Eumeta variegata</name>
    <name type="common">Bagworm moth</name>
    <name type="synonym">Eumeta japonica</name>
    <dbReference type="NCBI Taxonomy" id="151549"/>
    <lineage>
        <taxon>Eukaryota</taxon>
        <taxon>Metazoa</taxon>
        <taxon>Ecdysozoa</taxon>
        <taxon>Arthropoda</taxon>
        <taxon>Hexapoda</taxon>
        <taxon>Insecta</taxon>
        <taxon>Pterygota</taxon>
        <taxon>Neoptera</taxon>
        <taxon>Endopterygota</taxon>
        <taxon>Lepidoptera</taxon>
        <taxon>Glossata</taxon>
        <taxon>Ditrysia</taxon>
        <taxon>Tineoidea</taxon>
        <taxon>Psychidae</taxon>
        <taxon>Oiketicinae</taxon>
        <taxon>Eumeta</taxon>
    </lineage>
</organism>
<dbReference type="PANTHER" id="PTHR19446">
    <property type="entry name" value="REVERSE TRANSCRIPTASES"/>
    <property type="match status" value="1"/>
</dbReference>
<evidence type="ECO:0000259" key="1">
    <source>
        <dbReference type="Pfam" id="PF00078"/>
    </source>
</evidence>
<dbReference type="SUPFAM" id="SSF56672">
    <property type="entry name" value="DNA/RNA polymerases"/>
    <property type="match status" value="1"/>
</dbReference>